<feature type="compositionally biased region" description="Low complexity" evidence="3">
    <location>
        <begin position="130"/>
        <end position="148"/>
    </location>
</feature>
<reference evidence="6" key="1">
    <citation type="submission" date="2020-01" db="EMBL/GenBank/DDBJ databases">
        <title>Genome Sequencing of Three Apophysomyces-Like Fungal Strains Confirms a Novel Fungal Genus in the Mucoromycota with divergent Burkholderia-like Endosymbiotic Bacteria.</title>
        <authorList>
            <person name="Stajich J.E."/>
            <person name="Macias A.M."/>
            <person name="Carter-House D."/>
            <person name="Lovett B."/>
            <person name="Kasson L.R."/>
            <person name="Berry K."/>
            <person name="Grigoriev I."/>
            <person name="Chang Y."/>
            <person name="Spatafora J."/>
            <person name="Kasson M.T."/>
        </authorList>
    </citation>
    <scope>NUCLEOTIDE SEQUENCE</scope>
    <source>
        <strain evidence="6">NRRL A-21654</strain>
    </source>
</reference>
<feature type="domain" description="LysM" evidence="5">
    <location>
        <begin position="156"/>
        <end position="202"/>
    </location>
</feature>
<keyword evidence="2" id="KW-0843">Virulence</keyword>
<protein>
    <recommendedName>
        <fullName evidence="5">LysM domain-containing protein</fullName>
    </recommendedName>
</protein>
<gene>
    <name evidence="6" type="ORF">EC973_001948</name>
</gene>
<dbReference type="PANTHER" id="PTHR34997">
    <property type="entry name" value="AM15"/>
    <property type="match status" value="1"/>
</dbReference>
<proteinExistence type="predicted"/>
<evidence type="ECO:0000313" key="7">
    <source>
        <dbReference type="Proteomes" id="UP000605846"/>
    </source>
</evidence>
<evidence type="ECO:0000256" key="1">
    <source>
        <dbReference type="ARBA" id="ARBA00022669"/>
    </source>
</evidence>
<dbReference type="SMART" id="SM00257">
    <property type="entry name" value="LysM"/>
    <property type="match status" value="2"/>
</dbReference>
<keyword evidence="4" id="KW-0732">Signal</keyword>
<evidence type="ECO:0000256" key="2">
    <source>
        <dbReference type="ARBA" id="ARBA00023026"/>
    </source>
</evidence>
<feature type="chain" id="PRO_5034127762" description="LysM domain-containing protein" evidence="4">
    <location>
        <begin position="26"/>
        <end position="433"/>
    </location>
</feature>
<organism evidence="6 7">
    <name type="scientific">Apophysomyces ossiformis</name>
    <dbReference type="NCBI Taxonomy" id="679940"/>
    <lineage>
        <taxon>Eukaryota</taxon>
        <taxon>Fungi</taxon>
        <taxon>Fungi incertae sedis</taxon>
        <taxon>Mucoromycota</taxon>
        <taxon>Mucoromycotina</taxon>
        <taxon>Mucoromycetes</taxon>
        <taxon>Mucorales</taxon>
        <taxon>Mucorineae</taxon>
        <taxon>Mucoraceae</taxon>
        <taxon>Apophysomyces</taxon>
    </lineage>
</organism>
<dbReference type="PANTHER" id="PTHR34997:SF1">
    <property type="entry name" value="PEPTIDOGLYCAN-BINDING LYSIN DOMAIN"/>
    <property type="match status" value="1"/>
</dbReference>
<keyword evidence="1" id="KW-0147">Chitin-binding</keyword>
<evidence type="ECO:0000256" key="4">
    <source>
        <dbReference type="SAM" id="SignalP"/>
    </source>
</evidence>
<feature type="compositionally biased region" description="Basic and acidic residues" evidence="3">
    <location>
        <begin position="237"/>
        <end position="250"/>
    </location>
</feature>
<evidence type="ECO:0000256" key="3">
    <source>
        <dbReference type="SAM" id="MobiDB-lite"/>
    </source>
</evidence>
<accession>A0A8H7BRF6</accession>
<feature type="domain" description="LysM" evidence="5">
    <location>
        <begin position="82"/>
        <end position="128"/>
    </location>
</feature>
<feature type="signal peptide" evidence="4">
    <location>
        <begin position="1"/>
        <end position="25"/>
    </location>
</feature>
<dbReference type="Proteomes" id="UP000605846">
    <property type="component" value="Unassembled WGS sequence"/>
</dbReference>
<dbReference type="CDD" id="cd00118">
    <property type="entry name" value="LysM"/>
    <property type="match status" value="2"/>
</dbReference>
<feature type="region of interest" description="Disordered" evidence="3">
    <location>
        <begin position="130"/>
        <end position="154"/>
    </location>
</feature>
<evidence type="ECO:0000313" key="6">
    <source>
        <dbReference type="EMBL" id="KAF7730567.1"/>
    </source>
</evidence>
<sequence>MRLHSSLSLTALGLLVLSNAQFIKAEQLVDNDLSVISEPVSAMYLAPFATDENEPEPEFELVDEDDNIQARSLWKRGDDCSKYHKISGSDTCIKLSKKYSITLDEFYQMNPHVNSKCTNLHNGKKYCVQKGSSGSSNKKKNTSGGNSKVTSGSCVKQHTVSSSDTCISVAKHYGISLDDFYKLNPKVHHNCDNLDDGKSYCVQAGSSNKDSNDDDDISSMVTSFSSKTKKSKSKKNKDKDSDSSSSDSKEKRRKIQSGAAFTYYWIAQPNDYKGGKSVAVKTCSGKTIGTVNEKYADALVMEGTGVVGSKIVNLGSCSCNNYKCFEEVNKKDDPFGLTAYGTPLRPYVTVAANDLGKNAKIYVPELVGWTLPGTKKKHNGCLLVDDQSWSFSKHHIDFYVYRMDNYHDLDKAHHVNKVDIYEGGSCKLLNYYD</sequence>
<dbReference type="Gene3D" id="3.10.350.10">
    <property type="entry name" value="LysM domain"/>
    <property type="match status" value="2"/>
</dbReference>
<keyword evidence="7" id="KW-1185">Reference proteome</keyword>
<dbReference type="PROSITE" id="PS51782">
    <property type="entry name" value="LYSM"/>
    <property type="match status" value="2"/>
</dbReference>
<dbReference type="InterPro" id="IPR052210">
    <property type="entry name" value="LysM1-like"/>
</dbReference>
<evidence type="ECO:0000259" key="5">
    <source>
        <dbReference type="PROSITE" id="PS51782"/>
    </source>
</evidence>
<dbReference type="OrthoDB" id="5985073at2759"/>
<dbReference type="InterPro" id="IPR036779">
    <property type="entry name" value="LysM_dom_sf"/>
</dbReference>
<name>A0A8H7BRF6_9FUNG</name>
<feature type="region of interest" description="Disordered" evidence="3">
    <location>
        <begin position="207"/>
        <end position="253"/>
    </location>
</feature>
<dbReference type="SUPFAM" id="SSF54106">
    <property type="entry name" value="LysM domain"/>
    <property type="match status" value="2"/>
</dbReference>
<dbReference type="AlphaFoldDB" id="A0A8H7BRF6"/>
<comment type="caution">
    <text evidence="6">The sequence shown here is derived from an EMBL/GenBank/DDBJ whole genome shotgun (WGS) entry which is preliminary data.</text>
</comment>
<feature type="compositionally biased region" description="Basic residues" evidence="3">
    <location>
        <begin position="227"/>
        <end position="236"/>
    </location>
</feature>
<dbReference type="InterPro" id="IPR018392">
    <property type="entry name" value="LysM"/>
</dbReference>
<dbReference type="GO" id="GO:0008061">
    <property type="term" value="F:chitin binding"/>
    <property type="evidence" value="ECO:0007669"/>
    <property type="project" value="UniProtKB-KW"/>
</dbReference>
<dbReference type="EMBL" id="JABAYA010000015">
    <property type="protein sequence ID" value="KAF7730567.1"/>
    <property type="molecule type" value="Genomic_DNA"/>
</dbReference>
<dbReference type="Pfam" id="PF01476">
    <property type="entry name" value="LysM"/>
    <property type="match status" value="2"/>
</dbReference>